<accession>A0AAE6EX45</accession>
<evidence type="ECO:0000313" key="1">
    <source>
        <dbReference type="EMBL" id="QCQ47700.1"/>
    </source>
</evidence>
<dbReference type="RefSeq" id="WP_032535500.1">
    <property type="nucleotide sequence ID" value="NZ_CAXSXC010000043.1"/>
</dbReference>
<organism evidence="1 2">
    <name type="scientific">Bacteroides fragilis</name>
    <dbReference type="NCBI Taxonomy" id="817"/>
    <lineage>
        <taxon>Bacteria</taxon>
        <taxon>Pseudomonadati</taxon>
        <taxon>Bacteroidota</taxon>
        <taxon>Bacteroidia</taxon>
        <taxon>Bacteroidales</taxon>
        <taxon>Bacteroidaceae</taxon>
        <taxon>Bacteroides</taxon>
    </lineage>
</organism>
<name>A0AAE6EX45_BACFG</name>
<reference evidence="1 2" key="1">
    <citation type="submission" date="2019-03" db="EMBL/GenBank/DDBJ databases">
        <title>Complete genome assembly of MDR B. fragilis.</title>
        <authorList>
            <person name="Sydenham T.V."/>
            <person name="Hasman H."/>
            <person name="Justesen U.S."/>
        </authorList>
    </citation>
    <scope>NUCLEOTIDE SEQUENCE [LARGE SCALE GENOMIC DNA]</scope>
    <source>
        <strain evidence="1 2">DCMSKEJBY0001B</strain>
        <plasmid evidence="1 2">pBFS01_1</plasmid>
    </source>
</reference>
<keyword evidence="1" id="KW-0614">Plasmid</keyword>
<gene>
    <name evidence="1" type="ORF">EC80_023150</name>
</gene>
<sequence length="130" mass="14958">MKIISYLILLCFCLYSCEKEQTDIETIILGKTFSNQSLSLTFENNDSVSFQTKNTLYILKGKSKYEIDNGRIIIKSPYGKRLEPDETTDSYILSFIGSLKKNRIDDATYSIIGAYEKEQFFGDEVTLFLE</sequence>
<proteinExistence type="predicted"/>
<dbReference type="AlphaFoldDB" id="A0AAE6EX45"/>
<dbReference type="EMBL" id="CP036547">
    <property type="protein sequence ID" value="QCQ47700.1"/>
    <property type="molecule type" value="Genomic_DNA"/>
</dbReference>
<geneLocation type="plasmid" evidence="1 2">
    <name>pBFS01_1</name>
</geneLocation>
<evidence type="ECO:0000313" key="2">
    <source>
        <dbReference type="Proteomes" id="UP000036847"/>
    </source>
</evidence>
<dbReference type="Proteomes" id="UP000036847">
    <property type="component" value="Plasmid pBFS01_1"/>
</dbReference>
<protein>
    <submittedName>
        <fullName evidence="1">Uncharacterized protein</fullName>
    </submittedName>
</protein>